<evidence type="ECO:0000259" key="1">
    <source>
        <dbReference type="Pfam" id="PF00561"/>
    </source>
</evidence>
<dbReference type="GeneID" id="25728535"/>
<sequence length="426" mass="46115">MDFWDQMVDCICRPPRDTYSPEQLLGSPAGSKFPIGPVLVQRSDFELTNKRGAKLQCSHYAPVATQHGPLKGRDGKLPVVVYCHCNSGSRRDAEEAVGHLLPMGIGVVAFDFMGSGLSDGQWVTLGYTEAEDLGGKFDPHNHTTALVTASAVPGFFSVLAAVVVEWLRERDDISAVGLWGRSMGAVTALLYASKDAAISGMVLDSPFSRLTDLMSEIVKDTGLPIPKALVRVVSSLMRRSVKRKAGFDICDVAPLDAVGGSVVPAVFGHATGDSFINVSHSEKLVAAYGGEYKNLVRFGGDHNHFRPKFFYDSVTMFFHQQAGGNFAAKNFLPAGGAPTAGRALPAFFKMDERLPGHTDYLMQYEELLGAARGRLDPSALMRYESRDLARANGGVNQPWHVSSGRGAGVRLWESPRAHVFGLIDRV</sequence>
<dbReference type="Proteomes" id="UP000054498">
    <property type="component" value="Unassembled WGS sequence"/>
</dbReference>
<dbReference type="Pfam" id="PF00561">
    <property type="entry name" value="Abhydrolase_1"/>
    <property type="match status" value="1"/>
</dbReference>
<protein>
    <recommendedName>
        <fullName evidence="1">AB hydrolase-1 domain-containing protein</fullName>
    </recommendedName>
</protein>
<dbReference type="PANTHER" id="PTHR43358">
    <property type="entry name" value="ALPHA/BETA-HYDROLASE"/>
    <property type="match status" value="1"/>
</dbReference>
<accession>A0A0D2KLS4</accession>
<dbReference type="Gene3D" id="3.40.50.1820">
    <property type="entry name" value="alpha/beta hydrolase"/>
    <property type="match status" value="1"/>
</dbReference>
<evidence type="ECO:0000313" key="3">
    <source>
        <dbReference type="Proteomes" id="UP000054498"/>
    </source>
</evidence>
<proteinExistence type="predicted"/>
<dbReference type="InterPro" id="IPR029058">
    <property type="entry name" value="AB_hydrolase_fold"/>
</dbReference>
<dbReference type="AlphaFoldDB" id="A0A0D2KLS4"/>
<dbReference type="RefSeq" id="XP_013895693.1">
    <property type="nucleotide sequence ID" value="XM_014040239.1"/>
</dbReference>
<dbReference type="InterPro" id="IPR052920">
    <property type="entry name" value="DNA-binding_regulatory"/>
</dbReference>
<dbReference type="EMBL" id="KK102893">
    <property type="protein sequence ID" value="KIY96673.1"/>
    <property type="molecule type" value="Genomic_DNA"/>
</dbReference>
<evidence type="ECO:0000313" key="2">
    <source>
        <dbReference type="EMBL" id="KIY96673.1"/>
    </source>
</evidence>
<feature type="domain" description="AB hydrolase-1" evidence="1">
    <location>
        <begin position="78"/>
        <end position="213"/>
    </location>
</feature>
<dbReference type="KEGG" id="mng:MNEG_11288"/>
<dbReference type="OrthoDB" id="10249433at2759"/>
<reference evidence="2 3" key="1">
    <citation type="journal article" date="2013" name="BMC Genomics">
        <title>Reconstruction of the lipid metabolism for the microalga Monoraphidium neglectum from its genome sequence reveals characteristics suitable for biofuel production.</title>
        <authorList>
            <person name="Bogen C."/>
            <person name="Al-Dilaimi A."/>
            <person name="Albersmeier A."/>
            <person name="Wichmann J."/>
            <person name="Grundmann M."/>
            <person name="Rupp O."/>
            <person name="Lauersen K.J."/>
            <person name="Blifernez-Klassen O."/>
            <person name="Kalinowski J."/>
            <person name="Goesmann A."/>
            <person name="Mussgnug J.H."/>
            <person name="Kruse O."/>
        </authorList>
    </citation>
    <scope>NUCLEOTIDE SEQUENCE [LARGE SCALE GENOMIC DNA]</scope>
    <source>
        <strain evidence="2 3">SAG 48.87</strain>
    </source>
</reference>
<gene>
    <name evidence="2" type="ORF">MNEG_11288</name>
</gene>
<dbReference type="InterPro" id="IPR000073">
    <property type="entry name" value="AB_hydrolase_1"/>
</dbReference>
<organism evidence="2 3">
    <name type="scientific">Monoraphidium neglectum</name>
    <dbReference type="NCBI Taxonomy" id="145388"/>
    <lineage>
        <taxon>Eukaryota</taxon>
        <taxon>Viridiplantae</taxon>
        <taxon>Chlorophyta</taxon>
        <taxon>core chlorophytes</taxon>
        <taxon>Chlorophyceae</taxon>
        <taxon>CS clade</taxon>
        <taxon>Sphaeropleales</taxon>
        <taxon>Selenastraceae</taxon>
        <taxon>Monoraphidium</taxon>
    </lineage>
</organism>
<keyword evidence="3" id="KW-1185">Reference proteome</keyword>
<dbReference type="PANTHER" id="PTHR43358:SF4">
    <property type="entry name" value="ALPHA_BETA HYDROLASE FOLD-1 DOMAIN-CONTAINING PROTEIN"/>
    <property type="match status" value="1"/>
</dbReference>
<name>A0A0D2KLS4_9CHLO</name>
<dbReference type="SUPFAM" id="SSF53474">
    <property type="entry name" value="alpha/beta-Hydrolases"/>
    <property type="match status" value="1"/>
</dbReference>
<dbReference type="STRING" id="145388.A0A0D2KLS4"/>